<comment type="caution">
    <text evidence="20">The sequence shown here is derived from an EMBL/GenBank/DDBJ whole genome shotgun (WGS) entry which is preliminary data.</text>
</comment>
<evidence type="ECO:0000256" key="15">
    <source>
        <dbReference type="ARBA" id="ARBA00023113"/>
    </source>
</evidence>
<evidence type="ECO:0000256" key="12">
    <source>
        <dbReference type="ARBA" id="ARBA00022908"/>
    </source>
</evidence>
<sequence>MTPHKELIDDYTKPNVKLIKTGSSVIEVEGVGNVTFLLSRNGEKVHVTFSNVLHVPKLTANLLSIKYLNKTFGMVSTFTGERCLVYKNKHLVASGTGVGDNLYSLDISSEWALITHNISNDLLHKRVGHLSKAGMTKLKDMVEGFTFNGELPDCTSCIKGKMHKLRFSKGKAKRAKDILGIVHTDICGPMNSHVEKQTGRSIKVLRSDNGTEYINNEMMKYLELKGIQHQKSIPYTPEQMGVAERNNRTLVERARSMLTDAHLDKKYWAEAVQTANHCKNVSPTVAVTGMTPYEKWSGDKPNLEYLRVFGCRAFVHIPKEKRTKWDAKAREMMFIGYCQDRKGYRLIDPVTNEIINARDVHFLENQMYNLMNDGKPKFYDDSLFSGSISNSSDNETNNDSNNETESLRNDNAETDLPDNVVSHSDDAIDNNTNIDNSVDNSLPVLTRPYRETKIPNRYQDFDMNGMPDLQMPNLNRMCYVKALAAMINDCCLEPKTIEEALNGPDGNHWRDSITETILGHIKNKTWEIVDQPNNKNIVNCKWVFKIKKNSKGEIERYKSRLVAKGFSQIEGIDYNETFSPVVRYVTLRVLLAYAAIYDWEIDQMDAVMAFVQGTLDEEIYMKIPEGFNEYYGKNHEKKVLKLNKALDGLKQSGRLCNSVKLKNWVKDELKRRFEMKDLGTANYCLGIKIERDRKNGSISLNQTQYLESMLRKYCMHESHPVATPLDCNSSLNKFTNSNVDMRKIPFQAAVGSLLYAAQATRPDISFAVNLMCQFCNSPSKTHWIAIKRIMRYLRGTTGATLSYTKDHGDNVIGYCDSNYGGDVADRRSTSGYVFMIGGGAVSWSSKRQPTVATSTTEAEYMALSAAAKEAIWLGKIVTDLGIAHANGITVYCDNNGAINLSKNNMYHTRSKHIDIQHHFVREVIKSGQITVERMPTAKMIADFLTKTVPRAKHELCAQSVGLTL</sequence>
<dbReference type="GO" id="GO:0003676">
    <property type="term" value="F:nucleic acid binding"/>
    <property type="evidence" value="ECO:0007669"/>
    <property type="project" value="InterPro"/>
</dbReference>
<keyword evidence="16" id="KW-0233">DNA recombination</keyword>
<keyword evidence="11" id="KW-0460">Magnesium</keyword>
<dbReference type="EMBL" id="JABXBU010001863">
    <property type="protein sequence ID" value="KAF8783371.1"/>
    <property type="molecule type" value="Genomic_DNA"/>
</dbReference>
<dbReference type="InterPro" id="IPR001584">
    <property type="entry name" value="Integrase_cat-core"/>
</dbReference>
<dbReference type="InterPro" id="IPR013103">
    <property type="entry name" value="RVT_2"/>
</dbReference>
<dbReference type="InterPro" id="IPR057670">
    <property type="entry name" value="SH3_retrovirus"/>
</dbReference>
<dbReference type="PANTHER" id="PTHR42648">
    <property type="entry name" value="TRANSPOSASE, PUTATIVE-RELATED"/>
    <property type="match status" value="1"/>
</dbReference>
<evidence type="ECO:0000256" key="17">
    <source>
        <dbReference type="ARBA" id="ARBA00023268"/>
    </source>
</evidence>
<reference evidence="20" key="2">
    <citation type="submission" date="2020-06" db="EMBL/GenBank/DDBJ databases">
        <authorList>
            <person name="Sheffer M."/>
        </authorList>
    </citation>
    <scope>NUCLEOTIDE SEQUENCE</scope>
</reference>
<dbReference type="GO" id="GO:0006508">
    <property type="term" value="P:proteolysis"/>
    <property type="evidence" value="ECO:0007669"/>
    <property type="project" value="UniProtKB-KW"/>
</dbReference>
<evidence type="ECO:0000256" key="8">
    <source>
        <dbReference type="ARBA" id="ARBA00022759"/>
    </source>
</evidence>
<evidence type="ECO:0000313" key="20">
    <source>
        <dbReference type="EMBL" id="KAF8783371.1"/>
    </source>
</evidence>
<evidence type="ECO:0000256" key="2">
    <source>
        <dbReference type="ARBA" id="ARBA00022612"/>
    </source>
</evidence>
<dbReference type="Pfam" id="PF22936">
    <property type="entry name" value="Pol_BBD"/>
    <property type="match status" value="1"/>
</dbReference>
<keyword evidence="14" id="KW-0548">Nucleotidyltransferase</keyword>
<dbReference type="PROSITE" id="PS50994">
    <property type="entry name" value="INTEGRASE"/>
    <property type="match status" value="1"/>
</dbReference>
<protein>
    <submittedName>
        <fullName evidence="20">Retrovirus-related Pol polyprotein like</fullName>
    </submittedName>
</protein>
<dbReference type="Proteomes" id="UP000807504">
    <property type="component" value="Unassembled WGS sequence"/>
</dbReference>
<evidence type="ECO:0000313" key="21">
    <source>
        <dbReference type="Proteomes" id="UP000807504"/>
    </source>
</evidence>
<evidence type="ECO:0000256" key="3">
    <source>
        <dbReference type="ARBA" id="ARBA00022670"/>
    </source>
</evidence>
<evidence type="ECO:0000256" key="5">
    <source>
        <dbReference type="ARBA" id="ARBA00022723"/>
    </source>
</evidence>
<dbReference type="InterPro" id="IPR039537">
    <property type="entry name" value="Retrotran_Ty1/copia-like"/>
</dbReference>
<dbReference type="CDD" id="cd09272">
    <property type="entry name" value="RNase_HI_RT_Ty1"/>
    <property type="match status" value="1"/>
</dbReference>
<keyword evidence="17" id="KW-0511">Multifunctional enzyme</keyword>
<dbReference type="GO" id="GO:0004190">
    <property type="term" value="F:aspartic-type endopeptidase activity"/>
    <property type="evidence" value="ECO:0007669"/>
    <property type="project" value="UniProtKB-KW"/>
</dbReference>
<evidence type="ECO:0000259" key="19">
    <source>
        <dbReference type="PROSITE" id="PS50994"/>
    </source>
</evidence>
<evidence type="ECO:0000256" key="1">
    <source>
        <dbReference type="ARBA" id="ARBA00002180"/>
    </source>
</evidence>
<keyword evidence="15" id="KW-0917">Virion maturation</keyword>
<dbReference type="PANTHER" id="PTHR42648:SF11">
    <property type="entry name" value="TRANSPOSON TY4-P GAG-POL POLYPROTEIN"/>
    <property type="match status" value="1"/>
</dbReference>
<keyword evidence="12" id="KW-0229">DNA integration</keyword>
<dbReference type="InterPro" id="IPR012337">
    <property type="entry name" value="RNaseH-like_sf"/>
</dbReference>
<dbReference type="InterPro" id="IPR054722">
    <property type="entry name" value="PolX-like_BBD"/>
</dbReference>
<keyword evidence="14" id="KW-0239">DNA-directed DNA polymerase</keyword>
<dbReference type="SUPFAM" id="SSF56672">
    <property type="entry name" value="DNA/RNA polymerases"/>
    <property type="match status" value="1"/>
</dbReference>
<keyword evidence="13" id="KW-0695">RNA-directed DNA polymerase</keyword>
<keyword evidence="9" id="KW-0378">Hydrolase</keyword>
<evidence type="ECO:0000256" key="4">
    <source>
        <dbReference type="ARBA" id="ARBA00022722"/>
    </source>
</evidence>
<name>A0A8T0F070_ARGBR</name>
<feature type="region of interest" description="Disordered" evidence="18">
    <location>
        <begin position="389"/>
        <end position="440"/>
    </location>
</feature>
<keyword evidence="2" id="KW-1188">Viral release from host cell</keyword>
<keyword evidence="10" id="KW-0067">ATP-binding</keyword>
<dbReference type="GO" id="GO:0071897">
    <property type="term" value="P:DNA biosynthetic process"/>
    <property type="evidence" value="ECO:0007669"/>
    <property type="project" value="UniProtKB-ARBA"/>
</dbReference>
<dbReference type="InterPro" id="IPR025724">
    <property type="entry name" value="GAG-pre-integrase_dom"/>
</dbReference>
<dbReference type="SUPFAM" id="SSF53098">
    <property type="entry name" value="Ribonuclease H-like"/>
    <property type="match status" value="1"/>
</dbReference>
<keyword evidence="6" id="KW-0547">Nucleotide-binding</keyword>
<dbReference type="InterPro" id="IPR036397">
    <property type="entry name" value="RNaseH_sf"/>
</dbReference>
<evidence type="ECO:0000256" key="7">
    <source>
        <dbReference type="ARBA" id="ARBA00022750"/>
    </source>
</evidence>
<reference evidence="20" key="1">
    <citation type="journal article" date="2020" name="bioRxiv">
        <title>Chromosome-level reference genome of the European wasp spider Argiope bruennichi: a resource for studies on range expansion and evolutionary adaptation.</title>
        <authorList>
            <person name="Sheffer M.M."/>
            <person name="Hoppe A."/>
            <person name="Krehenwinkel H."/>
            <person name="Uhl G."/>
            <person name="Kuss A.W."/>
            <person name="Jensen L."/>
            <person name="Jensen C."/>
            <person name="Gillespie R.G."/>
            <person name="Hoff K.J."/>
            <person name="Prost S."/>
        </authorList>
    </citation>
    <scope>NUCLEOTIDE SEQUENCE</scope>
</reference>
<evidence type="ECO:0000256" key="16">
    <source>
        <dbReference type="ARBA" id="ARBA00023172"/>
    </source>
</evidence>
<keyword evidence="21" id="KW-1185">Reference proteome</keyword>
<dbReference type="AlphaFoldDB" id="A0A8T0F070"/>
<keyword evidence="4" id="KW-0540">Nuclease</keyword>
<evidence type="ECO:0000256" key="6">
    <source>
        <dbReference type="ARBA" id="ARBA00022741"/>
    </source>
</evidence>
<keyword evidence="8" id="KW-0255">Endonuclease</keyword>
<dbReference type="GO" id="GO:0015074">
    <property type="term" value="P:DNA integration"/>
    <property type="evidence" value="ECO:0007669"/>
    <property type="project" value="InterPro"/>
</dbReference>
<dbReference type="GO" id="GO:0042575">
    <property type="term" value="C:DNA polymerase complex"/>
    <property type="evidence" value="ECO:0007669"/>
    <property type="project" value="UniProtKB-ARBA"/>
</dbReference>
<dbReference type="GO" id="GO:0046872">
    <property type="term" value="F:metal ion binding"/>
    <property type="evidence" value="ECO:0007669"/>
    <property type="project" value="UniProtKB-KW"/>
</dbReference>
<proteinExistence type="predicted"/>
<organism evidence="20 21">
    <name type="scientific">Argiope bruennichi</name>
    <name type="common">Wasp spider</name>
    <name type="synonym">Aranea bruennichi</name>
    <dbReference type="NCBI Taxonomy" id="94029"/>
    <lineage>
        <taxon>Eukaryota</taxon>
        <taxon>Metazoa</taxon>
        <taxon>Ecdysozoa</taxon>
        <taxon>Arthropoda</taxon>
        <taxon>Chelicerata</taxon>
        <taxon>Arachnida</taxon>
        <taxon>Araneae</taxon>
        <taxon>Araneomorphae</taxon>
        <taxon>Entelegynae</taxon>
        <taxon>Araneoidea</taxon>
        <taxon>Araneidae</taxon>
        <taxon>Argiope</taxon>
    </lineage>
</organism>
<dbReference type="Pfam" id="PF13976">
    <property type="entry name" value="gag_pre-integrs"/>
    <property type="match status" value="1"/>
</dbReference>
<gene>
    <name evidence="20" type="ORF">HNY73_013538</name>
</gene>
<keyword evidence="7" id="KW-0064">Aspartyl protease</keyword>
<keyword evidence="5" id="KW-0479">Metal-binding</keyword>
<evidence type="ECO:0000256" key="11">
    <source>
        <dbReference type="ARBA" id="ARBA00022842"/>
    </source>
</evidence>
<dbReference type="Pfam" id="PF25597">
    <property type="entry name" value="SH3_retrovirus"/>
    <property type="match status" value="1"/>
</dbReference>
<evidence type="ECO:0000256" key="18">
    <source>
        <dbReference type="SAM" id="MobiDB-lite"/>
    </source>
</evidence>
<feature type="domain" description="Integrase catalytic" evidence="19">
    <location>
        <begin position="203"/>
        <end position="300"/>
    </location>
</feature>
<evidence type="ECO:0000256" key="13">
    <source>
        <dbReference type="ARBA" id="ARBA00022918"/>
    </source>
</evidence>
<keyword evidence="3" id="KW-0645">Protease</keyword>
<evidence type="ECO:0000256" key="10">
    <source>
        <dbReference type="ARBA" id="ARBA00022840"/>
    </source>
</evidence>
<evidence type="ECO:0000256" key="14">
    <source>
        <dbReference type="ARBA" id="ARBA00022932"/>
    </source>
</evidence>
<dbReference type="InterPro" id="IPR043502">
    <property type="entry name" value="DNA/RNA_pol_sf"/>
</dbReference>
<comment type="function">
    <text evidence="1">The aspartyl protease (PR) mediates the proteolytic cleavages of the Gag and Gag-Pol polyproteins after assembly of the VLP.</text>
</comment>
<accession>A0A8T0F070</accession>
<dbReference type="Gene3D" id="3.30.420.10">
    <property type="entry name" value="Ribonuclease H-like superfamily/Ribonuclease H"/>
    <property type="match status" value="1"/>
</dbReference>
<evidence type="ECO:0000256" key="9">
    <source>
        <dbReference type="ARBA" id="ARBA00022801"/>
    </source>
</evidence>
<dbReference type="Pfam" id="PF07727">
    <property type="entry name" value="RVT_2"/>
    <property type="match status" value="2"/>
</dbReference>
<keyword evidence="14" id="KW-0808">Transferase</keyword>
<feature type="compositionally biased region" description="Low complexity" evidence="18">
    <location>
        <begin position="389"/>
        <end position="404"/>
    </location>
</feature>